<feature type="compositionally biased region" description="Low complexity" evidence="1">
    <location>
        <begin position="393"/>
        <end position="407"/>
    </location>
</feature>
<dbReference type="HOGENOM" id="CLU_371761_0_0_1"/>
<evidence type="ECO:0000256" key="1">
    <source>
        <dbReference type="SAM" id="MobiDB-lite"/>
    </source>
</evidence>
<feature type="signal peptide" evidence="2">
    <location>
        <begin position="1"/>
        <end position="17"/>
    </location>
</feature>
<reference evidence="6" key="1">
    <citation type="journal article" date="2015" name="BMC Genomics">
        <title>Genomic and transcriptomic analysis of the endophytic fungus Pestalotiopsis fici reveals its lifestyle and high potential for synthesis of natural products.</title>
        <authorList>
            <person name="Wang X."/>
            <person name="Zhang X."/>
            <person name="Liu L."/>
            <person name="Xiang M."/>
            <person name="Wang W."/>
            <person name="Sun X."/>
            <person name="Che Y."/>
            <person name="Guo L."/>
            <person name="Liu G."/>
            <person name="Guo L."/>
            <person name="Wang C."/>
            <person name="Yin W.B."/>
            <person name="Stadler M."/>
            <person name="Zhang X."/>
            <person name="Liu X."/>
        </authorList>
    </citation>
    <scope>NUCLEOTIDE SEQUENCE [LARGE SCALE GENOMIC DNA]</scope>
    <source>
        <strain evidence="6">W106-1 / CGMCC3.15140</strain>
    </source>
</reference>
<dbReference type="OrthoDB" id="4657524at2759"/>
<keyword evidence="6" id="KW-1185">Reference proteome</keyword>
<name>W3WIX9_PESFW</name>
<dbReference type="RefSeq" id="XP_007841603.1">
    <property type="nucleotide sequence ID" value="XM_007843412.1"/>
</dbReference>
<dbReference type="OMA" id="NCGEITL"/>
<dbReference type="AlphaFoldDB" id="W3WIX9"/>
<accession>W3WIX9</accession>
<dbReference type="Pfam" id="PF09792">
    <property type="entry name" value="But2"/>
    <property type="match status" value="1"/>
</dbReference>
<feature type="chain" id="PRO_5004833436" evidence="2">
    <location>
        <begin position="18"/>
        <end position="748"/>
    </location>
</feature>
<dbReference type="Pfam" id="PF22799">
    <property type="entry name" value="PIR1-like_C"/>
    <property type="match status" value="1"/>
</dbReference>
<feature type="domain" description="Ubiquitin 3 binding protein But2 C-terminal" evidence="3">
    <location>
        <begin position="597"/>
        <end position="738"/>
    </location>
</feature>
<feature type="domain" description="Cell wall mannoprotein PIR1-like C-terminal" evidence="4">
    <location>
        <begin position="65"/>
        <end position="137"/>
    </location>
</feature>
<evidence type="ECO:0000313" key="5">
    <source>
        <dbReference type="EMBL" id="ETS73885.1"/>
    </source>
</evidence>
<feature type="region of interest" description="Disordered" evidence="1">
    <location>
        <begin position="278"/>
        <end position="421"/>
    </location>
</feature>
<dbReference type="InterPro" id="IPR054508">
    <property type="entry name" value="PIR1-like_C"/>
</dbReference>
<dbReference type="eggNOG" id="ENOG502RUX0">
    <property type="taxonomic scope" value="Eukaryota"/>
</dbReference>
<proteinExistence type="predicted"/>
<dbReference type="KEGG" id="pfy:PFICI_14831"/>
<feature type="compositionally biased region" description="Polar residues" evidence="1">
    <location>
        <begin position="300"/>
        <end position="338"/>
    </location>
</feature>
<dbReference type="GeneID" id="19279844"/>
<organism evidence="5 6">
    <name type="scientific">Pestalotiopsis fici (strain W106-1 / CGMCC3.15140)</name>
    <dbReference type="NCBI Taxonomy" id="1229662"/>
    <lineage>
        <taxon>Eukaryota</taxon>
        <taxon>Fungi</taxon>
        <taxon>Dikarya</taxon>
        <taxon>Ascomycota</taxon>
        <taxon>Pezizomycotina</taxon>
        <taxon>Sordariomycetes</taxon>
        <taxon>Xylariomycetidae</taxon>
        <taxon>Amphisphaeriales</taxon>
        <taxon>Sporocadaceae</taxon>
        <taxon>Pestalotiopsis</taxon>
    </lineage>
</organism>
<gene>
    <name evidence="5" type="ORF">PFICI_14831</name>
</gene>
<feature type="compositionally biased region" description="Polar residues" evidence="1">
    <location>
        <begin position="165"/>
        <end position="200"/>
    </location>
</feature>
<keyword evidence="2" id="KW-0732">Signal</keyword>
<protein>
    <submittedName>
        <fullName evidence="5">Uncharacterized protein</fullName>
    </submittedName>
</protein>
<evidence type="ECO:0000256" key="2">
    <source>
        <dbReference type="SAM" id="SignalP"/>
    </source>
</evidence>
<feature type="compositionally biased region" description="Low complexity" evidence="1">
    <location>
        <begin position="282"/>
        <end position="299"/>
    </location>
</feature>
<dbReference type="EMBL" id="KI912121">
    <property type="protein sequence ID" value="ETS73885.1"/>
    <property type="molecule type" value="Genomic_DNA"/>
</dbReference>
<dbReference type="PANTHER" id="PTHR39613:SF1">
    <property type="entry name" value="ANCHORED CELL WALL PROTEIN, PUTATIVE (AFU_ORTHOLOGUE AFUA_4G08960)-RELATED"/>
    <property type="match status" value="1"/>
</dbReference>
<feature type="region of interest" description="Disordered" evidence="1">
    <location>
        <begin position="155"/>
        <end position="224"/>
    </location>
</feature>
<dbReference type="InParanoid" id="W3WIX9"/>
<dbReference type="InterPro" id="IPR018620">
    <property type="entry name" value="Ubiquitin3-bd_protein_But2_C"/>
</dbReference>
<feature type="compositionally biased region" description="Low complexity" evidence="1">
    <location>
        <begin position="155"/>
        <end position="164"/>
    </location>
</feature>
<feature type="compositionally biased region" description="Polar residues" evidence="1">
    <location>
        <begin position="207"/>
        <end position="220"/>
    </location>
</feature>
<feature type="compositionally biased region" description="Polar residues" evidence="1">
    <location>
        <begin position="369"/>
        <end position="388"/>
    </location>
</feature>
<sequence>MSGKLAVLFAATGGAHALAARQAGCSFTAHTEGNVTYPLSQHASGQSRAGSTMTPSVFTLNATGLTDAQGRGCWWTPPTTVLQCDVGQVPETGFEIGCDGLISFNGQTTFYECDTADGDQVNIYKLPGQAAANCGEITLVAEACQDCSGDSSSASQSYTASGTSGKTSVVNSATGYSTASQPPAGSSVKTSAVGSSTPVTSYPAGTESGSSPTGSAETPGTQITSTITSTSMITITSCGPEVTDCPDVTVTEYAATETQYDCGDMDCSLVSTPTIQTTPVQSTPVVETTPAVETTPVSSKYSASSEQSVPGYSASGSSAKTPSTTPVAETQSVPQYPTSSSESSEIASTPVVPVGSSQSTVSVPVYSTGKASSSVQSSHVTVPSQSTVPVAESSSTSQHGTTTSPSTVPVAESSTPQQGTTIDVDVTTTVPCTTSSGAISTPETSAVYSTTPVVPVESSQSIGSTTYLQSTLSKTSTVTVPKYTTGVSSIESSETVPVYSTSEVSSVKSSQTTVPVAESSTSQQGTTIDVDQTTTVPCTTTSGAVTTPQTSAVYSTTPTEGSGSTSTIQSVYVPSPSTVNIPESCPGTVTNAGEFNLPHLIIVTDSSSPDTANGTGYFGDITPTRSTIFNFDIETKDAGKTCNLVFLFPTRDTLETSDFTFSGSGALDFSKLTTYATQETSYNNAPSVESDLGQFTVSPGNAYNISSFECPSGSTIAFEMADVSGGDTELWFFQDYNPCPLGLFITTS</sequence>
<evidence type="ECO:0000259" key="3">
    <source>
        <dbReference type="Pfam" id="PF09792"/>
    </source>
</evidence>
<evidence type="ECO:0000259" key="4">
    <source>
        <dbReference type="Pfam" id="PF22799"/>
    </source>
</evidence>
<dbReference type="Proteomes" id="UP000030651">
    <property type="component" value="Unassembled WGS sequence"/>
</dbReference>
<dbReference type="PANTHER" id="PTHR39613">
    <property type="entry name" value="ANCHORED CELL WALL PROTEIN, PUTATIVE (AFU_ORTHOLOGUE AFUA_4G08960)-RELATED"/>
    <property type="match status" value="1"/>
</dbReference>
<evidence type="ECO:0000313" key="6">
    <source>
        <dbReference type="Proteomes" id="UP000030651"/>
    </source>
</evidence>